<dbReference type="PANTHER" id="PTHR36699:SF1">
    <property type="entry name" value="L,D-TRANSPEPTIDASE YAFK-RELATED"/>
    <property type="match status" value="1"/>
</dbReference>
<evidence type="ECO:0000256" key="1">
    <source>
        <dbReference type="ARBA" id="ARBA00004752"/>
    </source>
</evidence>
<comment type="similarity">
    <text evidence="2">Belongs to the YkuD family.</text>
</comment>
<name>A0A1G8MYS1_9RHOB</name>
<evidence type="ECO:0000256" key="4">
    <source>
        <dbReference type="ARBA" id="ARBA00022960"/>
    </source>
</evidence>
<dbReference type="GO" id="GO:0009252">
    <property type="term" value="P:peptidoglycan biosynthetic process"/>
    <property type="evidence" value="ECO:0007669"/>
    <property type="project" value="UniProtKB-UniPathway"/>
</dbReference>
<dbReference type="UniPathway" id="UPA00219"/>
<protein>
    <submittedName>
        <fullName evidence="9">L,D-transpeptidase catalytic domain</fullName>
    </submittedName>
</protein>
<evidence type="ECO:0000256" key="7">
    <source>
        <dbReference type="PROSITE-ProRule" id="PRU01373"/>
    </source>
</evidence>
<dbReference type="Pfam" id="PF03734">
    <property type="entry name" value="YkuD"/>
    <property type="match status" value="1"/>
</dbReference>
<dbReference type="STRING" id="571298.SAMN04488026_100691"/>
<keyword evidence="6 7" id="KW-0961">Cell wall biogenesis/degradation</keyword>
<evidence type="ECO:0000259" key="8">
    <source>
        <dbReference type="PROSITE" id="PS52029"/>
    </source>
</evidence>
<evidence type="ECO:0000313" key="9">
    <source>
        <dbReference type="EMBL" id="SDI72975.1"/>
    </source>
</evidence>
<keyword evidence="5 7" id="KW-0573">Peptidoglycan synthesis</keyword>
<reference evidence="9 10" key="1">
    <citation type="submission" date="2016-10" db="EMBL/GenBank/DDBJ databases">
        <authorList>
            <person name="de Groot N.N."/>
        </authorList>
    </citation>
    <scope>NUCLEOTIDE SEQUENCE [LARGE SCALE GENOMIC DNA]</scope>
    <source>
        <strain evidence="9 10">DSM 25294</strain>
    </source>
</reference>
<dbReference type="GO" id="GO:0016740">
    <property type="term" value="F:transferase activity"/>
    <property type="evidence" value="ECO:0007669"/>
    <property type="project" value="UniProtKB-KW"/>
</dbReference>
<sequence length="180" mass="20141">MTGLIGPLLVTAALLAPPSMLGVSLWHHFAPWDLTPPRTLTEDIDRIVIEKGRRTMVAYRDGEIQKRYRISLGFAPEGDKQQQGDGKTPEGIYRIDRRNDGSRFHLSLGLDYPRPEDRAEASALGVNPGGDIFIHGQPNKLPDFMKIPGDWTEGCVAITNSEIEELFRHTRIGTEVEIRP</sequence>
<evidence type="ECO:0000256" key="3">
    <source>
        <dbReference type="ARBA" id="ARBA00022679"/>
    </source>
</evidence>
<dbReference type="PANTHER" id="PTHR36699">
    <property type="entry name" value="LD-TRANSPEPTIDASE"/>
    <property type="match status" value="1"/>
</dbReference>
<evidence type="ECO:0000256" key="2">
    <source>
        <dbReference type="ARBA" id="ARBA00005992"/>
    </source>
</evidence>
<gene>
    <name evidence="9" type="ORF">SAMN04488026_100691</name>
</gene>
<dbReference type="Gene3D" id="2.40.440.10">
    <property type="entry name" value="L,D-transpeptidase catalytic domain-like"/>
    <property type="match status" value="1"/>
</dbReference>
<dbReference type="EMBL" id="FNEK01000006">
    <property type="protein sequence ID" value="SDI72975.1"/>
    <property type="molecule type" value="Genomic_DNA"/>
</dbReference>
<evidence type="ECO:0000313" key="10">
    <source>
        <dbReference type="Proteomes" id="UP000199382"/>
    </source>
</evidence>
<accession>A0A1G8MYS1</accession>
<feature type="domain" description="L,D-TPase catalytic" evidence="8">
    <location>
        <begin position="45"/>
        <end position="179"/>
    </location>
</feature>
<organism evidence="9 10">
    <name type="scientific">Aliiruegeria lutimaris</name>
    <dbReference type="NCBI Taxonomy" id="571298"/>
    <lineage>
        <taxon>Bacteria</taxon>
        <taxon>Pseudomonadati</taxon>
        <taxon>Pseudomonadota</taxon>
        <taxon>Alphaproteobacteria</taxon>
        <taxon>Rhodobacterales</taxon>
        <taxon>Roseobacteraceae</taxon>
        <taxon>Aliiruegeria</taxon>
    </lineage>
</organism>
<comment type="pathway">
    <text evidence="1 7">Cell wall biogenesis; peptidoglycan biosynthesis.</text>
</comment>
<keyword evidence="4 7" id="KW-0133">Cell shape</keyword>
<feature type="active site" description="Nucleophile" evidence="7">
    <location>
        <position position="155"/>
    </location>
</feature>
<dbReference type="AlphaFoldDB" id="A0A1G8MYS1"/>
<feature type="active site" description="Proton donor/acceptor" evidence="7">
    <location>
        <position position="135"/>
    </location>
</feature>
<dbReference type="InterPro" id="IPR038063">
    <property type="entry name" value="Transpep_catalytic_dom"/>
</dbReference>
<dbReference type="GO" id="GO:0008360">
    <property type="term" value="P:regulation of cell shape"/>
    <property type="evidence" value="ECO:0007669"/>
    <property type="project" value="UniProtKB-UniRule"/>
</dbReference>
<evidence type="ECO:0000256" key="5">
    <source>
        <dbReference type="ARBA" id="ARBA00022984"/>
    </source>
</evidence>
<keyword evidence="10" id="KW-1185">Reference proteome</keyword>
<proteinExistence type="inferred from homology"/>
<dbReference type="Proteomes" id="UP000199382">
    <property type="component" value="Unassembled WGS sequence"/>
</dbReference>
<dbReference type="GO" id="GO:0004180">
    <property type="term" value="F:carboxypeptidase activity"/>
    <property type="evidence" value="ECO:0007669"/>
    <property type="project" value="UniProtKB-ARBA"/>
</dbReference>
<dbReference type="GO" id="GO:0071555">
    <property type="term" value="P:cell wall organization"/>
    <property type="evidence" value="ECO:0007669"/>
    <property type="project" value="UniProtKB-UniRule"/>
</dbReference>
<dbReference type="InterPro" id="IPR005490">
    <property type="entry name" value="LD_TPept_cat_dom"/>
</dbReference>
<keyword evidence="3" id="KW-0808">Transferase</keyword>
<evidence type="ECO:0000256" key="6">
    <source>
        <dbReference type="ARBA" id="ARBA00023316"/>
    </source>
</evidence>
<dbReference type="SUPFAM" id="SSF141523">
    <property type="entry name" value="L,D-transpeptidase catalytic domain-like"/>
    <property type="match status" value="1"/>
</dbReference>
<dbReference type="PROSITE" id="PS52029">
    <property type="entry name" value="LD_TPASE"/>
    <property type="match status" value="1"/>
</dbReference>
<dbReference type="RefSeq" id="WP_244520604.1">
    <property type="nucleotide sequence ID" value="NZ_FNEK01000006.1"/>
</dbReference>
<dbReference type="CDD" id="cd16913">
    <property type="entry name" value="YkuD_like"/>
    <property type="match status" value="1"/>
</dbReference>